<keyword evidence="7" id="KW-0326">Glycosidase</keyword>
<evidence type="ECO:0000256" key="10">
    <source>
        <dbReference type="SAM" id="Phobius"/>
    </source>
</evidence>
<evidence type="ECO:0000256" key="6">
    <source>
        <dbReference type="ARBA" id="ARBA00023277"/>
    </source>
</evidence>
<dbReference type="InParanoid" id="A0A151ZF09"/>
<evidence type="ECO:0000256" key="3">
    <source>
        <dbReference type="ARBA" id="ARBA00012601"/>
    </source>
</evidence>
<keyword evidence="5" id="KW-0136">Cellulose degradation</keyword>
<dbReference type="STRING" id="361077.A0A151ZF09"/>
<feature type="compositionally biased region" description="Polar residues" evidence="9">
    <location>
        <begin position="546"/>
        <end position="558"/>
    </location>
</feature>
<evidence type="ECO:0000256" key="9">
    <source>
        <dbReference type="SAM" id="MobiDB-lite"/>
    </source>
</evidence>
<feature type="chain" id="PRO_5018729128" description="cellulase" evidence="11">
    <location>
        <begin position="25"/>
        <end position="587"/>
    </location>
</feature>
<keyword evidence="10" id="KW-1133">Transmembrane helix</keyword>
<dbReference type="InterPro" id="IPR008928">
    <property type="entry name" value="6-hairpin_glycosidase_sf"/>
</dbReference>
<dbReference type="GO" id="GO:0030245">
    <property type="term" value="P:cellulose catabolic process"/>
    <property type="evidence" value="ECO:0007669"/>
    <property type="project" value="UniProtKB-KW"/>
</dbReference>
<feature type="region of interest" description="Disordered" evidence="9">
    <location>
        <begin position="456"/>
        <end position="558"/>
    </location>
</feature>
<sequence>MKLKLISTLLIISLILTGSMISAADDYCSLLEKSLLFYKANRAGRLPDDDIPWRGDTTLNDAYPSGAKDANGDGNLSGGYFDAGDGVKFVFPMAYSMTMLGWGYIEFESNINACGLGKMYRDTIKYGTDWLIAAHVSENEMVGQVGNGGADHAFWGPPEAMTMARPVYVLSTSAPGTEVAMEAASALAAASIVFKSSDPSYASTCLSHAKQLYSFGYNYQGVYSDSIPDAKAFYQSYSGYNDEIAWGGTWLYKATGDSTYLNQAKSIYASKYIGSWGVGQAHSWENKAIGSSLLLFKVTGDSTYSTDFEKAMNYWLPGGGITYTPGGLAWLAQWGPNRYTMTMTMLAKIYGSSKYTSFAQNQMNYILGQNPNSQSFVVGYGPNHPINPHHRAAHHSTTNDINNPVNNVYLLTGALVGGPDQSDKYQDLRTDYIANEVACDYQAGFVGTLAALVSGSGSTSSSSSTSSTSSSTSSKPTTSSTSSTSSSSSTSSTSSSSTSSNPTTSSTSSTSDNGSTSSISSSSGTSDSTTSSGVTTNDNVGRDDVSISSNPSDEQSSANSLMNELNQIFVIVISNSLVVFTFIYFLI</sequence>
<comment type="catalytic activity">
    <reaction evidence="1">
        <text>Endohydrolysis of (1-&gt;4)-beta-D-glucosidic linkages in cellulose, lichenin and cereal beta-D-glucans.</text>
        <dbReference type="EC" id="3.2.1.4"/>
    </reaction>
</comment>
<evidence type="ECO:0000259" key="12">
    <source>
        <dbReference type="Pfam" id="PF00759"/>
    </source>
</evidence>
<keyword evidence="14" id="KW-1185">Reference proteome</keyword>
<evidence type="ECO:0000256" key="11">
    <source>
        <dbReference type="SAM" id="SignalP"/>
    </source>
</evidence>
<feature type="domain" description="Glycoside hydrolase family 9" evidence="12">
    <location>
        <begin position="27"/>
        <end position="449"/>
    </location>
</feature>
<evidence type="ECO:0000256" key="1">
    <source>
        <dbReference type="ARBA" id="ARBA00000966"/>
    </source>
</evidence>
<dbReference type="InterPro" id="IPR012341">
    <property type="entry name" value="6hp_glycosidase-like_sf"/>
</dbReference>
<keyword evidence="11" id="KW-0732">Signal</keyword>
<dbReference type="OrthoDB" id="14118at2759"/>
<evidence type="ECO:0000256" key="4">
    <source>
        <dbReference type="ARBA" id="ARBA00022801"/>
    </source>
</evidence>
<dbReference type="PANTHER" id="PTHR22298">
    <property type="entry name" value="ENDO-1,4-BETA-GLUCANASE"/>
    <property type="match status" value="1"/>
</dbReference>
<dbReference type="Pfam" id="PF00759">
    <property type="entry name" value="Glyco_hydro_9"/>
    <property type="match status" value="1"/>
</dbReference>
<comment type="similarity">
    <text evidence="2">Belongs to the glycosyl hydrolase 9 (cellulase E) family.</text>
</comment>
<proteinExistence type="inferred from homology"/>
<reference evidence="13 14" key="1">
    <citation type="submission" date="2015-12" db="EMBL/GenBank/DDBJ databases">
        <title>Dictyostelia acquired genes for synthesis and detection of signals that induce cell-type specialization by lateral gene transfer from prokaryotes.</title>
        <authorList>
            <person name="Gloeckner G."/>
            <person name="Schaap P."/>
        </authorList>
    </citation>
    <scope>NUCLEOTIDE SEQUENCE [LARGE SCALE GENOMIC DNA]</scope>
    <source>
        <strain evidence="13 14">TK</strain>
    </source>
</reference>
<evidence type="ECO:0000313" key="13">
    <source>
        <dbReference type="EMBL" id="KYQ92548.1"/>
    </source>
</evidence>
<evidence type="ECO:0000313" key="14">
    <source>
        <dbReference type="Proteomes" id="UP000076078"/>
    </source>
</evidence>
<dbReference type="OMA" id="GGFQPFF"/>
<dbReference type="Proteomes" id="UP000076078">
    <property type="component" value="Unassembled WGS sequence"/>
</dbReference>
<evidence type="ECO:0000256" key="7">
    <source>
        <dbReference type="ARBA" id="ARBA00023295"/>
    </source>
</evidence>
<name>A0A151ZF09_TIELA</name>
<accession>A0A151ZF09</accession>
<feature type="compositionally biased region" description="Low complexity" evidence="9">
    <location>
        <begin position="456"/>
        <end position="536"/>
    </location>
</feature>
<dbReference type="Gene3D" id="1.50.10.10">
    <property type="match status" value="1"/>
</dbReference>
<keyword evidence="4" id="KW-0378">Hydrolase</keyword>
<keyword evidence="6" id="KW-0119">Carbohydrate metabolism</keyword>
<dbReference type="InterPro" id="IPR001701">
    <property type="entry name" value="Glyco_hydro_9"/>
</dbReference>
<organism evidence="13 14">
    <name type="scientific">Tieghemostelium lacteum</name>
    <name type="common">Slime mold</name>
    <name type="synonym">Dictyostelium lacteum</name>
    <dbReference type="NCBI Taxonomy" id="361077"/>
    <lineage>
        <taxon>Eukaryota</taxon>
        <taxon>Amoebozoa</taxon>
        <taxon>Evosea</taxon>
        <taxon>Eumycetozoa</taxon>
        <taxon>Dictyostelia</taxon>
        <taxon>Dictyosteliales</taxon>
        <taxon>Raperosteliaceae</taxon>
        <taxon>Tieghemostelium</taxon>
    </lineage>
</organism>
<dbReference type="EC" id="3.2.1.4" evidence="3"/>
<dbReference type="SUPFAM" id="SSF48208">
    <property type="entry name" value="Six-hairpin glycosidases"/>
    <property type="match status" value="1"/>
</dbReference>
<comment type="caution">
    <text evidence="13">The sequence shown here is derived from an EMBL/GenBank/DDBJ whole genome shotgun (WGS) entry which is preliminary data.</text>
</comment>
<protein>
    <recommendedName>
        <fullName evidence="3">cellulase</fullName>
        <ecNumber evidence="3">3.2.1.4</ecNumber>
    </recommendedName>
</protein>
<evidence type="ECO:0000256" key="8">
    <source>
        <dbReference type="ARBA" id="ARBA00023326"/>
    </source>
</evidence>
<evidence type="ECO:0000256" key="2">
    <source>
        <dbReference type="ARBA" id="ARBA00007072"/>
    </source>
</evidence>
<dbReference type="GO" id="GO:0008810">
    <property type="term" value="F:cellulase activity"/>
    <property type="evidence" value="ECO:0007669"/>
    <property type="project" value="UniProtKB-EC"/>
</dbReference>
<evidence type="ECO:0000256" key="5">
    <source>
        <dbReference type="ARBA" id="ARBA00023001"/>
    </source>
</evidence>
<dbReference type="EMBL" id="LODT01000029">
    <property type="protein sequence ID" value="KYQ92548.1"/>
    <property type="molecule type" value="Genomic_DNA"/>
</dbReference>
<dbReference type="AlphaFoldDB" id="A0A151ZF09"/>
<keyword evidence="8" id="KW-0624">Polysaccharide degradation</keyword>
<keyword evidence="10" id="KW-0472">Membrane</keyword>
<gene>
    <name evidence="13" type="ORF">DLAC_06539</name>
</gene>
<feature type="signal peptide" evidence="11">
    <location>
        <begin position="1"/>
        <end position="24"/>
    </location>
</feature>
<feature type="transmembrane region" description="Helical" evidence="10">
    <location>
        <begin position="568"/>
        <end position="586"/>
    </location>
</feature>
<keyword evidence="10" id="KW-0812">Transmembrane</keyword>